<keyword evidence="2" id="KW-1185">Reference proteome</keyword>
<name>A0AAE0STM3_9BIVA</name>
<organism evidence="1 2">
    <name type="scientific">Potamilus streckersoni</name>
    <dbReference type="NCBI Taxonomy" id="2493646"/>
    <lineage>
        <taxon>Eukaryota</taxon>
        <taxon>Metazoa</taxon>
        <taxon>Spiralia</taxon>
        <taxon>Lophotrochozoa</taxon>
        <taxon>Mollusca</taxon>
        <taxon>Bivalvia</taxon>
        <taxon>Autobranchia</taxon>
        <taxon>Heteroconchia</taxon>
        <taxon>Palaeoheterodonta</taxon>
        <taxon>Unionida</taxon>
        <taxon>Unionoidea</taxon>
        <taxon>Unionidae</taxon>
        <taxon>Ambleminae</taxon>
        <taxon>Lampsilini</taxon>
        <taxon>Potamilus</taxon>
    </lineage>
</organism>
<evidence type="ECO:0000313" key="1">
    <source>
        <dbReference type="EMBL" id="KAK3597716.1"/>
    </source>
</evidence>
<dbReference type="AlphaFoldDB" id="A0AAE0STM3"/>
<gene>
    <name evidence="1" type="ORF">CHS0354_040092</name>
</gene>
<comment type="caution">
    <text evidence="1">The sequence shown here is derived from an EMBL/GenBank/DDBJ whole genome shotgun (WGS) entry which is preliminary data.</text>
</comment>
<reference evidence="1" key="2">
    <citation type="journal article" date="2021" name="Genome Biol. Evol.">
        <title>Developing a high-quality reference genome for a parasitic bivalve with doubly uniparental inheritance (Bivalvia: Unionida).</title>
        <authorList>
            <person name="Smith C.H."/>
        </authorList>
    </citation>
    <scope>NUCLEOTIDE SEQUENCE</scope>
    <source>
        <strain evidence="1">CHS0354</strain>
        <tissue evidence="1">Mantle</tissue>
    </source>
</reference>
<protein>
    <submittedName>
        <fullName evidence="1">Uncharacterized protein</fullName>
    </submittedName>
</protein>
<reference evidence="1" key="3">
    <citation type="submission" date="2023-05" db="EMBL/GenBank/DDBJ databases">
        <authorList>
            <person name="Smith C.H."/>
        </authorList>
    </citation>
    <scope>NUCLEOTIDE SEQUENCE</scope>
    <source>
        <strain evidence="1">CHS0354</strain>
        <tissue evidence="1">Mantle</tissue>
    </source>
</reference>
<dbReference type="EMBL" id="JAEAOA010002328">
    <property type="protein sequence ID" value="KAK3597716.1"/>
    <property type="molecule type" value="Genomic_DNA"/>
</dbReference>
<proteinExistence type="predicted"/>
<sequence>MERTATDAMKRVACALAVTIAVHSLTGSANSGVAEKEITATDAMKLVACALTETTAVQR</sequence>
<accession>A0AAE0STM3</accession>
<dbReference type="Proteomes" id="UP001195483">
    <property type="component" value="Unassembled WGS sequence"/>
</dbReference>
<evidence type="ECO:0000313" key="2">
    <source>
        <dbReference type="Proteomes" id="UP001195483"/>
    </source>
</evidence>
<reference evidence="1" key="1">
    <citation type="journal article" date="2021" name="Genome Biol. Evol.">
        <title>A High-Quality Reference Genome for a Parasitic Bivalve with Doubly Uniparental Inheritance (Bivalvia: Unionida).</title>
        <authorList>
            <person name="Smith C.H."/>
        </authorList>
    </citation>
    <scope>NUCLEOTIDE SEQUENCE</scope>
    <source>
        <strain evidence="1">CHS0354</strain>
    </source>
</reference>